<keyword evidence="3" id="KW-0964">Secreted</keyword>
<evidence type="ECO:0000256" key="7">
    <source>
        <dbReference type="ARBA" id="ARBA00022825"/>
    </source>
</evidence>
<dbReference type="InterPro" id="IPR000209">
    <property type="entry name" value="Peptidase_S8/S53_dom"/>
</dbReference>
<protein>
    <submittedName>
        <fullName evidence="14">Peptidase</fullName>
    </submittedName>
</protein>
<dbReference type="SUPFAM" id="SSF52743">
    <property type="entry name" value="Subtilisin-like"/>
    <property type="match status" value="1"/>
</dbReference>
<evidence type="ECO:0000256" key="11">
    <source>
        <dbReference type="SAM" id="SignalP"/>
    </source>
</evidence>
<evidence type="ECO:0000256" key="6">
    <source>
        <dbReference type="ARBA" id="ARBA00022801"/>
    </source>
</evidence>
<evidence type="ECO:0000259" key="13">
    <source>
        <dbReference type="Pfam" id="PF02225"/>
    </source>
</evidence>
<dbReference type="EMBL" id="CP013023">
    <property type="protein sequence ID" value="ANF96018.1"/>
    <property type="molecule type" value="Genomic_DNA"/>
</dbReference>
<dbReference type="PROSITE" id="PS00136">
    <property type="entry name" value="SUBTILASE_ASP"/>
    <property type="match status" value="1"/>
</dbReference>
<dbReference type="STRING" id="1616788.AR543_08365"/>
<keyword evidence="6 9" id="KW-0378">Hydrolase</keyword>
<evidence type="ECO:0000256" key="1">
    <source>
        <dbReference type="ARBA" id="ARBA00011073"/>
    </source>
</evidence>
<evidence type="ECO:0000256" key="8">
    <source>
        <dbReference type="PIRSR" id="PIRSR615500-1"/>
    </source>
</evidence>
<feature type="domain" description="Peptidase S8/S53" evidence="12">
    <location>
        <begin position="206"/>
        <end position="684"/>
    </location>
</feature>
<dbReference type="InterPro" id="IPR046450">
    <property type="entry name" value="PA_dom_sf"/>
</dbReference>
<dbReference type="PROSITE" id="PS51892">
    <property type="entry name" value="SUBTILASE"/>
    <property type="match status" value="1"/>
</dbReference>
<dbReference type="GO" id="GO:0004252">
    <property type="term" value="F:serine-type endopeptidase activity"/>
    <property type="evidence" value="ECO:0007669"/>
    <property type="project" value="UniProtKB-UniRule"/>
</dbReference>
<reference evidence="15" key="1">
    <citation type="submission" date="2015-10" db="EMBL/GenBank/DDBJ databases">
        <title>Genome of Paenibacillus bovis sp. nov.</title>
        <authorList>
            <person name="Wu Z."/>
            <person name="Gao C."/>
            <person name="Liu Z."/>
            <person name="Zheng H."/>
        </authorList>
    </citation>
    <scope>NUCLEOTIDE SEQUENCE [LARGE SCALE GENOMIC DNA]</scope>
    <source>
        <strain evidence="15">BD3526</strain>
    </source>
</reference>
<dbReference type="GO" id="GO:0006508">
    <property type="term" value="P:proteolysis"/>
    <property type="evidence" value="ECO:0007669"/>
    <property type="project" value="UniProtKB-KW"/>
</dbReference>
<dbReference type="PANTHER" id="PTHR43806">
    <property type="entry name" value="PEPTIDASE S8"/>
    <property type="match status" value="1"/>
</dbReference>
<proteinExistence type="inferred from homology"/>
<dbReference type="Pfam" id="PF02225">
    <property type="entry name" value="PA"/>
    <property type="match status" value="1"/>
</dbReference>
<feature type="active site" description="Charge relay system" evidence="8 9">
    <location>
        <position position="215"/>
    </location>
</feature>
<dbReference type="AlphaFoldDB" id="A0A172ZEF9"/>
<dbReference type="InterPro" id="IPR023827">
    <property type="entry name" value="Peptidase_S8_Asp-AS"/>
</dbReference>
<keyword evidence="4 9" id="KW-0645">Protease</keyword>
<feature type="chain" id="PRO_5008005809" evidence="11">
    <location>
        <begin position="35"/>
        <end position="1088"/>
    </location>
</feature>
<sequence>MYLKKLHVLRKLSYCSLAVLITAGLAASPAAAYAASGNLTSPYVLEQQSLPDKLLSLTTGETNVISPDINTNSSQRTNVIVQLTTQPAAVGEYASTIGLESVAAESTESTVNSQQTSIINQALAKGIQLKVNYRYNTVLNGLEISIPANQIPVLAQLPGIKSIYDNSAVYHIPVEETPQSVGQATYDPSALSLIGAQTAWAKGLTGKGVKVGVIDTGLDYMHPDLKKVYKGGYDSVDKDRDPYETPPISIAQDTYKLGYPGSLHGTHAAGIIAGRAENKTSEVVQKGVAYDVDLYAYRVASRNPATNKESVNSATLIDGIEHAVKDGMDIINLSLGISTNKDVNSPISTAVNNAVLSGATVVVANGNDADSGPYYYSVNSPATSQLAISVGASSIPYHLYQATVTASVYGDQAARISNADKGTTVQNNVYATASAGQNYALNVMAWQLNRENFAEMIGTGKVQGIYAGLGAESDYQNKDVAGKIVLVSRGNLQFDDKIKIAAKHGARAIIIFNGNAQNAHPDEADLSASIGGRDGYLGSTAYIGEGFEYIPAFDMNGVEGRALARAALAHPEQPIQFRFGADYPKTEIDGDRMASFSSRGPNQDGLLGIKPDMAAPGVNIRSTVPAYGKYIQDASYSQAYKRESGTSMAAPMVAGMAALLKQEHPDWTPFDIRAALANTSDRLTDESGKVYDVYSQGAGRANVSAAVYTPAVLQTVEPVTILDKNWKRQTITNYNPSAAFGTVPAGGSEQLKKLQLKNTSGTAVTYQASVNMHSSVTSDPARPTATPDTSQIQARLQGLGAGNTITAGAHAASEFTLALQPTAAAVDGVYEGEVVLTAAGYPALHLPFVIHVGQNAPDIGQGIQDISISNTVIRMNGQENSADIGFRLTSTDANVLELNAYGLDGKYAGTLVQQVREPVNGAYPIHPPGNYTFKHIDNIAMVLTASGQTAFQALPKGVYQLEIAAYNIDETGNVKRSSTKRANLSYRIAGTEADRVADAVRPFNKIQTGNRTIGQPVLTFPQDERLVYKIISSSGDKYVNDAGVLIKYPAGSYSIVRLQIQISSAADPSVSQTVNALVKVEGTKAKTK</sequence>
<dbReference type="InterPro" id="IPR015500">
    <property type="entry name" value="Peptidase_S8_subtilisin-rel"/>
</dbReference>
<dbReference type="InterPro" id="IPR036852">
    <property type="entry name" value="Peptidase_S8/S53_dom_sf"/>
</dbReference>
<dbReference type="InterPro" id="IPR034213">
    <property type="entry name" value="S8_Vpr-like"/>
</dbReference>
<dbReference type="PRINTS" id="PR00723">
    <property type="entry name" value="SUBTILISIN"/>
</dbReference>
<evidence type="ECO:0000259" key="12">
    <source>
        <dbReference type="Pfam" id="PF00082"/>
    </source>
</evidence>
<evidence type="ECO:0000256" key="5">
    <source>
        <dbReference type="ARBA" id="ARBA00022729"/>
    </source>
</evidence>
<feature type="active site" description="Charge relay system" evidence="8 9">
    <location>
        <position position="647"/>
    </location>
</feature>
<evidence type="ECO:0000256" key="10">
    <source>
        <dbReference type="RuleBase" id="RU003355"/>
    </source>
</evidence>
<name>A0A172ZEF9_9BACL</name>
<gene>
    <name evidence="14" type="ORF">AR543_08365</name>
</gene>
<dbReference type="InterPro" id="IPR023828">
    <property type="entry name" value="Peptidase_S8_Ser-AS"/>
</dbReference>
<dbReference type="SUPFAM" id="SSF52025">
    <property type="entry name" value="PA domain"/>
    <property type="match status" value="1"/>
</dbReference>
<feature type="signal peptide" evidence="11">
    <location>
        <begin position="1"/>
        <end position="34"/>
    </location>
</feature>
<comment type="similarity">
    <text evidence="1 9 10">Belongs to the peptidase S8 family.</text>
</comment>
<accession>A0A172ZEF9</accession>
<feature type="active site" description="Charge relay system" evidence="8 9">
    <location>
        <position position="264"/>
    </location>
</feature>
<dbReference type="RefSeq" id="WP_060533491.1">
    <property type="nucleotide sequence ID" value="NZ_CP013023.1"/>
</dbReference>
<dbReference type="Gene3D" id="3.50.30.30">
    <property type="match status" value="1"/>
</dbReference>
<reference evidence="14 15" key="2">
    <citation type="journal article" date="2016" name="Int. J. Syst. Evol. Microbiol.">
        <title>Paenibacillus bovis sp. nov., isolated from raw yak (Bos grunniens) milk.</title>
        <authorList>
            <person name="Gao C."/>
            <person name="Han J."/>
            <person name="Liu Z."/>
            <person name="Xu X."/>
            <person name="Hang F."/>
            <person name="Wu Z."/>
        </authorList>
    </citation>
    <scope>NUCLEOTIDE SEQUENCE [LARGE SCALE GENOMIC DNA]</scope>
    <source>
        <strain evidence="14 15">BD3526</strain>
    </source>
</reference>
<evidence type="ECO:0000256" key="4">
    <source>
        <dbReference type="ARBA" id="ARBA00022670"/>
    </source>
</evidence>
<evidence type="ECO:0000256" key="2">
    <source>
        <dbReference type="ARBA" id="ARBA00022512"/>
    </source>
</evidence>
<evidence type="ECO:0000313" key="14">
    <source>
        <dbReference type="EMBL" id="ANF96018.1"/>
    </source>
</evidence>
<dbReference type="Proteomes" id="UP000078148">
    <property type="component" value="Chromosome"/>
</dbReference>
<dbReference type="OrthoDB" id="9798386at2"/>
<dbReference type="PANTHER" id="PTHR43806:SF65">
    <property type="entry name" value="SERINE PROTEASE APRX"/>
    <property type="match status" value="1"/>
</dbReference>
<evidence type="ECO:0000256" key="9">
    <source>
        <dbReference type="PROSITE-ProRule" id="PRU01240"/>
    </source>
</evidence>
<keyword evidence="15" id="KW-1185">Reference proteome</keyword>
<dbReference type="PROSITE" id="PS00138">
    <property type="entry name" value="SUBTILASE_SER"/>
    <property type="match status" value="1"/>
</dbReference>
<keyword evidence="5 11" id="KW-0732">Signal</keyword>
<dbReference type="InterPro" id="IPR050131">
    <property type="entry name" value="Peptidase_S8_subtilisin-like"/>
</dbReference>
<dbReference type="KEGG" id="pbv:AR543_08365"/>
<feature type="domain" description="PA" evidence="13">
    <location>
        <begin position="471"/>
        <end position="522"/>
    </location>
</feature>
<evidence type="ECO:0000256" key="3">
    <source>
        <dbReference type="ARBA" id="ARBA00022525"/>
    </source>
</evidence>
<dbReference type="Pfam" id="PF00082">
    <property type="entry name" value="Peptidase_S8"/>
    <property type="match status" value="1"/>
</dbReference>
<dbReference type="CDD" id="cd07474">
    <property type="entry name" value="Peptidases_S8_subtilisin_Vpr-like"/>
    <property type="match status" value="1"/>
</dbReference>
<evidence type="ECO:0000313" key="15">
    <source>
        <dbReference type="Proteomes" id="UP000078148"/>
    </source>
</evidence>
<organism evidence="14 15">
    <name type="scientific">Paenibacillus bovis</name>
    <dbReference type="NCBI Taxonomy" id="1616788"/>
    <lineage>
        <taxon>Bacteria</taxon>
        <taxon>Bacillati</taxon>
        <taxon>Bacillota</taxon>
        <taxon>Bacilli</taxon>
        <taxon>Bacillales</taxon>
        <taxon>Paenibacillaceae</taxon>
        <taxon>Paenibacillus</taxon>
    </lineage>
</organism>
<dbReference type="Gene3D" id="3.40.50.200">
    <property type="entry name" value="Peptidase S8/S53 domain"/>
    <property type="match status" value="2"/>
</dbReference>
<keyword evidence="2" id="KW-0134">Cell wall</keyword>
<keyword evidence="7 9" id="KW-0720">Serine protease</keyword>
<dbReference type="InterPro" id="IPR003137">
    <property type="entry name" value="PA_domain"/>
</dbReference>